<feature type="transmembrane region" description="Helical" evidence="1">
    <location>
        <begin position="121"/>
        <end position="139"/>
    </location>
</feature>
<feature type="transmembrane region" description="Helical" evidence="1">
    <location>
        <begin position="28"/>
        <end position="50"/>
    </location>
</feature>
<feature type="transmembrane region" description="Helical" evidence="1">
    <location>
        <begin position="62"/>
        <end position="84"/>
    </location>
</feature>
<feature type="transmembrane region" description="Helical" evidence="1">
    <location>
        <begin position="6"/>
        <end position="21"/>
    </location>
</feature>
<evidence type="ECO:0000256" key="1">
    <source>
        <dbReference type="SAM" id="Phobius"/>
    </source>
</evidence>
<keyword evidence="1" id="KW-0812">Transmembrane</keyword>
<dbReference type="RefSeq" id="WP_404316835.1">
    <property type="nucleotide sequence ID" value="NZ_JAUIYO010000006.1"/>
</dbReference>
<keyword evidence="1" id="KW-1133">Transmembrane helix</keyword>
<comment type="caution">
    <text evidence="2">The sequence shown here is derived from an EMBL/GenBank/DDBJ whole genome shotgun (WGS) entry which is preliminary data.</text>
</comment>
<accession>A0ABW8I914</accession>
<dbReference type="EMBL" id="JAUIYO010000006">
    <property type="protein sequence ID" value="MFK2825958.1"/>
    <property type="molecule type" value="Genomic_DNA"/>
</dbReference>
<name>A0ABW8I914_9BACI</name>
<reference evidence="2 3" key="1">
    <citation type="submission" date="2023-07" db="EMBL/GenBank/DDBJ databases">
        <title>Bacillus lucianemedeirus sp. nov, a new species isolated from an immunobiological production facility.</title>
        <authorList>
            <person name="Costa L.V."/>
            <person name="Miranda R.V.S.L."/>
            <person name="Brandao M.L.L."/>
            <person name="Reis C.M.F."/>
            <person name="Frazao A.M."/>
            <person name="Cruz F.V."/>
            <person name="Baio P.V.P."/>
            <person name="Veras J.F.C."/>
            <person name="Ramos J.N."/>
            <person name="Vieira V."/>
        </authorList>
    </citation>
    <scope>NUCLEOTIDE SEQUENCE [LARGE SCALE GENOMIC DNA]</scope>
    <source>
        <strain evidence="2 3">B190/17</strain>
    </source>
</reference>
<keyword evidence="3" id="KW-1185">Reference proteome</keyword>
<gene>
    <name evidence="2" type="ORF">QYG89_09815</name>
</gene>
<proteinExistence type="predicted"/>
<keyword evidence="1" id="KW-0472">Membrane</keyword>
<dbReference type="Proteomes" id="UP001619911">
    <property type="component" value="Unassembled WGS sequence"/>
</dbReference>
<protein>
    <submittedName>
        <fullName evidence="2">Uncharacterized protein</fullName>
    </submittedName>
</protein>
<evidence type="ECO:0000313" key="2">
    <source>
        <dbReference type="EMBL" id="MFK2825958.1"/>
    </source>
</evidence>
<feature type="transmembrane region" description="Helical" evidence="1">
    <location>
        <begin position="89"/>
        <end position="109"/>
    </location>
</feature>
<evidence type="ECO:0000313" key="3">
    <source>
        <dbReference type="Proteomes" id="UP001619911"/>
    </source>
</evidence>
<organism evidence="2 3">
    <name type="scientific">Bacillus lumedeiriae</name>
    <dbReference type="NCBI Taxonomy" id="3058829"/>
    <lineage>
        <taxon>Bacteria</taxon>
        <taxon>Bacillati</taxon>
        <taxon>Bacillota</taxon>
        <taxon>Bacilli</taxon>
        <taxon>Bacillales</taxon>
        <taxon>Bacillaceae</taxon>
        <taxon>Bacillus</taxon>
    </lineage>
</organism>
<sequence>MLFHIIIGFILPWILGVYLFKNQTKLFLLFYPIGTASSFFINDIGFNYFWKLDHTFEELSLSAIPYNLGVYPILVCLFVCSIYYKKMPIIAAFLVFILGTTFAEFIVLLLEKVKYRNGWNIFWTGVSYLLHYLIVYIYYRSIRKFILLN</sequence>